<dbReference type="AlphaFoldDB" id="A0A9X4AXG3"/>
<dbReference type="EMBL" id="JAGTJJ010000060">
    <property type="protein sequence ID" value="MDC3987876.1"/>
    <property type="molecule type" value="Genomic_DNA"/>
</dbReference>
<dbReference type="NCBIfam" id="NF041936">
    <property type="entry name" value="MXAN_0125_fam"/>
    <property type="match status" value="1"/>
</dbReference>
<dbReference type="NCBIfam" id="TIGR03901">
    <property type="entry name" value="MYXO-CTERM"/>
    <property type="match status" value="1"/>
</dbReference>
<name>A0A9X4AXG3_9BACT</name>
<dbReference type="InterPro" id="IPR024038">
    <property type="entry name" value="MYXO-CTERM"/>
</dbReference>
<evidence type="ECO:0008006" key="4">
    <source>
        <dbReference type="Google" id="ProtNLM"/>
    </source>
</evidence>
<dbReference type="Proteomes" id="UP001151081">
    <property type="component" value="Unassembled WGS sequence"/>
</dbReference>
<feature type="signal peptide" evidence="1">
    <location>
        <begin position="1"/>
        <end position="23"/>
    </location>
</feature>
<organism evidence="2 3">
    <name type="scientific">Polyangium jinanense</name>
    <dbReference type="NCBI Taxonomy" id="2829994"/>
    <lineage>
        <taxon>Bacteria</taxon>
        <taxon>Pseudomonadati</taxon>
        <taxon>Myxococcota</taxon>
        <taxon>Polyangia</taxon>
        <taxon>Polyangiales</taxon>
        <taxon>Polyangiaceae</taxon>
        <taxon>Polyangium</taxon>
    </lineage>
</organism>
<sequence>MRLLAFAIPFAVALALAPRAAHAGCPQAAGDGCDAIIKIEARLEGAPACASLDQIEPENGCVCHGTVSFVNNCAFEIVAQDFSFGSDKTLVLAGETAFLDVEGSPSGDAVGGPPGVHHDELNLQGDGQAFKLIVDYTVEHRVLETGCSMSGADRPGLAGVGLGLAALLFARRRRAR</sequence>
<proteinExistence type="predicted"/>
<dbReference type="RefSeq" id="WP_272427422.1">
    <property type="nucleotide sequence ID" value="NZ_JAGTJJ010000060.1"/>
</dbReference>
<reference evidence="2 3" key="1">
    <citation type="submission" date="2021-04" db="EMBL/GenBank/DDBJ databases">
        <title>Genome analysis of Polyangium sp.</title>
        <authorList>
            <person name="Li Y."/>
            <person name="Wang J."/>
        </authorList>
    </citation>
    <scope>NUCLEOTIDE SEQUENCE [LARGE SCALE GENOMIC DNA]</scope>
    <source>
        <strain evidence="2 3">SDU14</strain>
    </source>
</reference>
<evidence type="ECO:0000313" key="2">
    <source>
        <dbReference type="EMBL" id="MDC3987876.1"/>
    </source>
</evidence>
<gene>
    <name evidence="2" type="ORF">KEG57_45850</name>
</gene>
<keyword evidence="1" id="KW-0732">Signal</keyword>
<evidence type="ECO:0000313" key="3">
    <source>
        <dbReference type="Proteomes" id="UP001151081"/>
    </source>
</evidence>
<accession>A0A9X4AXG3</accession>
<keyword evidence="3" id="KW-1185">Reference proteome</keyword>
<evidence type="ECO:0000256" key="1">
    <source>
        <dbReference type="SAM" id="SignalP"/>
    </source>
</evidence>
<feature type="chain" id="PRO_5040796553" description="MYXO-CTERM domain-containing protein" evidence="1">
    <location>
        <begin position="24"/>
        <end position="176"/>
    </location>
</feature>
<protein>
    <recommendedName>
        <fullName evidence="4">MYXO-CTERM domain-containing protein</fullName>
    </recommendedName>
</protein>
<comment type="caution">
    <text evidence="2">The sequence shown here is derived from an EMBL/GenBank/DDBJ whole genome shotgun (WGS) entry which is preliminary data.</text>
</comment>